<protein>
    <recommendedName>
        <fullName evidence="3">Methyl-accepting chemotaxis protein</fullName>
    </recommendedName>
</protein>
<dbReference type="EMBL" id="JBFOHL010000001">
    <property type="protein sequence ID" value="MEW9622648.1"/>
    <property type="molecule type" value="Genomic_DNA"/>
</dbReference>
<dbReference type="RefSeq" id="WP_367842965.1">
    <property type="nucleotide sequence ID" value="NZ_JBFOHL010000001.1"/>
</dbReference>
<dbReference type="Proteomes" id="UP001556170">
    <property type="component" value="Unassembled WGS sequence"/>
</dbReference>
<comment type="caution">
    <text evidence="1">The sequence shown here is derived from an EMBL/GenBank/DDBJ whole genome shotgun (WGS) entry which is preliminary data.</text>
</comment>
<evidence type="ECO:0008006" key="3">
    <source>
        <dbReference type="Google" id="ProtNLM"/>
    </source>
</evidence>
<sequence length="230" mass="25483">MHIEPPNTRLESFRDFARHYLMIVLSILTALGLEAWIEHAHHAHAAATASAQIEAELSANLADIRKMHDADVQRLKVLTQLDDYLIQAVKNGADAATVRQHVDALTKGQLYLGLYLPEMRHEAWDVAVANQSASWIDANRLRRYATIYADQSEFERRIVFNTSVNLQGSRMNDVDAGLKAGTIQPIEMMNAVNSMDSSLGDTVVALDSLEHGFKLELPDLVAAAAAPSRR</sequence>
<keyword evidence="2" id="KW-1185">Reference proteome</keyword>
<accession>A0ABV3QKA2</accession>
<proteinExistence type="predicted"/>
<evidence type="ECO:0000313" key="2">
    <source>
        <dbReference type="Proteomes" id="UP001556170"/>
    </source>
</evidence>
<name>A0ABV3QKA2_9GAMM</name>
<gene>
    <name evidence="1" type="ORF">ABQJ56_00185</name>
</gene>
<organism evidence="1 2">
    <name type="scientific">Rhodanobacter geophilus</name>
    <dbReference type="NCBI Taxonomy" id="3162488"/>
    <lineage>
        <taxon>Bacteria</taxon>
        <taxon>Pseudomonadati</taxon>
        <taxon>Pseudomonadota</taxon>
        <taxon>Gammaproteobacteria</taxon>
        <taxon>Lysobacterales</taxon>
        <taxon>Rhodanobacteraceae</taxon>
        <taxon>Rhodanobacter</taxon>
    </lineage>
</organism>
<reference evidence="1 2" key="1">
    <citation type="submission" date="2024-06" db="EMBL/GenBank/DDBJ databases">
        <authorList>
            <person name="Woo H."/>
        </authorList>
    </citation>
    <scope>NUCLEOTIDE SEQUENCE [LARGE SCALE GENOMIC DNA]</scope>
    <source>
        <strain evidence="1 2">S2-g</strain>
    </source>
</reference>
<evidence type="ECO:0000313" key="1">
    <source>
        <dbReference type="EMBL" id="MEW9622648.1"/>
    </source>
</evidence>